<organism evidence="1 2">
    <name type="scientific">Candidatus Giovannonibacteria bacterium GW2011_GWF2_42_19</name>
    <dbReference type="NCBI Taxonomy" id="1618659"/>
    <lineage>
        <taxon>Bacteria</taxon>
        <taxon>Candidatus Giovannoniibacteriota</taxon>
    </lineage>
</organism>
<dbReference type="EMBL" id="LCDF01000019">
    <property type="protein sequence ID" value="KKS47123.1"/>
    <property type="molecule type" value="Genomic_DNA"/>
</dbReference>
<evidence type="ECO:0000313" key="1">
    <source>
        <dbReference type="EMBL" id="KKS47123.1"/>
    </source>
</evidence>
<dbReference type="AlphaFoldDB" id="A0A0G1CBX4"/>
<dbReference type="Proteomes" id="UP000034036">
    <property type="component" value="Unassembled WGS sequence"/>
</dbReference>
<proteinExistence type="predicted"/>
<gene>
    <name evidence="1" type="ORF">UV11_C0019G0006</name>
</gene>
<protein>
    <submittedName>
        <fullName evidence="1">Uncharacterized protein</fullName>
    </submittedName>
</protein>
<name>A0A0G1CBX4_9BACT</name>
<comment type="caution">
    <text evidence="1">The sequence shown here is derived from an EMBL/GenBank/DDBJ whole genome shotgun (WGS) entry which is preliminary data.</text>
</comment>
<evidence type="ECO:0000313" key="2">
    <source>
        <dbReference type="Proteomes" id="UP000034036"/>
    </source>
</evidence>
<reference evidence="1 2" key="1">
    <citation type="journal article" date="2015" name="Nature">
        <title>rRNA introns, odd ribosomes, and small enigmatic genomes across a large radiation of phyla.</title>
        <authorList>
            <person name="Brown C.T."/>
            <person name="Hug L.A."/>
            <person name="Thomas B.C."/>
            <person name="Sharon I."/>
            <person name="Castelle C.J."/>
            <person name="Singh A."/>
            <person name="Wilkins M.J."/>
            <person name="Williams K.H."/>
            <person name="Banfield J.F."/>
        </authorList>
    </citation>
    <scope>NUCLEOTIDE SEQUENCE [LARGE SCALE GENOMIC DNA]</scope>
</reference>
<accession>A0A0G1CBX4</accession>
<sequence length="54" mass="6355">MELKKSIDRVDYCNKCGIEKVEVKKTIHWGTEESKRKECPNALLHRVEELIKKA</sequence>